<dbReference type="EMBL" id="JAUSWA010000007">
    <property type="protein sequence ID" value="MDQ0493514.1"/>
    <property type="molecule type" value="Genomic_DNA"/>
</dbReference>
<keyword evidence="3" id="KW-1185">Reference proteome</keyword>
<dbReference type="Proteomes" id="UP001242811">
    <property type="component" value="Unassembled WGS sequence"/>
</dbReference>
<evidence type="ECO:0000313" key="2">
    <source>
        <dbReference type="EMBL" id="MDQ0493514.1"/>
    </source>
</evidence>
<accession>A0ABU0KW59</accession>
<feature type="transmembrane region" description="Helical" evidence="1">
    <location>
        <begin position="94"/>
        <end position="123"/>
    </location>
</feature>
<gene>
    <name evidence="2" type="ORF">QOZ95_001672</name>
</gene>
<dbReference type="Pfam" id="PF22564">
    <property type="entry name" value="HAAS"/>
    <property type="match status" value="1"/>
</dbReference>
<feature type="transmembrane region" description="Helical" evidence="1">
    <location>
        <begin position="143"/>
        <end position="170"/>
    </location>
</feature>
<comment type="caution">
    <text evidence="2">The sequence shown here is derived from an EMBL/GenBank/DDBJ whole genome shotgun (WGS) entry which is preliminary data.</text>
</comment>
<proteinExistence type="predicted"/>
<name>A0ABU0KW59_9BACL</name>
<sequence length="184" mass="21177">MDKKLSSTAEKYLRELNDYLHKLPRDEREDSVNEIRSHIEEGLRKGYEEQVIFKNLGKPSDLARSFIWGGYLKRNSSNPLAILGKIGFYFSASFISMFVIPIFTTLSIGFAVGSLLAVFGGLARTFGANWANMSWFGMEVPRLLSFPVSLLVGMPLMLLAWGSWFFLINYMKYLTTKHRRIRFR</sequence>
<dbReference type="RefSeq" id="WP_025715754.1">
    <property type="nucleotide sequence ID" value="NZ_CP045298.1"/>
</dbReference>
<keyword evidence="1" id="KW-1133">Transmembrane helix</keyword>
<evidence type="ECO:0000256" key="1">
    <source>
        <dbReference type="SAM" id="Phobius"/>
    </source>
</evidence>
<keyword evidence="1" id="KW-0812">Transmembrane</keyword>
<evidence type="ECO:0000313" key="3">
    <source>
        <dbReference type="Proteomes" id="UP001242811"/>
    </source>
</evidence>
<organism evidence="2 3">
    <name type="scientific">Paenibacillus brasilensis</name>
    <dbReference type="NCBI Taxonomy" id="128574"/>
    <lineage>
        <taxon>Bacteria</taxon>
        <taxon>Bacillati</taxon>
        <taxon>Bacillota</taxon>
        <taxon>Bacilli</taxon>
        <taxon>Bacillales</taxon>
        <taxon>Paenibacillaceae</taxon>
        <taxon>Paenibacillus</taxon>
    </lineage>
</organism>
<protein>
    <submittedName>
        <fullName evidence="2">Membrane protein</fullName>
    </submittedName>
</protein>
<keyword evidence="1" id="KW-0472">Membrane</keyword>
<reference evidence="2 3" key="1">
    <citation type="submission" date="2023-07" db="EMBL/GenBank/DDBJ databases">
        <title>Genomic Encyclopedia of Type Strains, Phase IV (KMG-IV): sequencing the most valuable type-strain genomes for metagenomic binning, comparative biology and taxonomic classification.</title>
        <authorList>
            <person name="Goeker M."/>
        </authorList>
    </citation>
    <scope>NUCLEOTIDE SEQUENCE [LARGE SCALE GENOMIC DNA]</scope>
    <source>
        <strain evidence="2 3">DSM 14914</strain>
    </source>
</reference>